<keyword evidence="2" id="KW-1185">Reference proteome</keyword>
<organism evidence="2 3">
    <name type="scientific">Sitophilus oryzae</name>
    <name type="common">Rice weevil</name>
    <name type="synonym">Curculio oryzae</name>
    <dbReference type="NCBI Taxonomy" id="7048"/>
    <lineage>
        <taxon>Eukaryota</taxon>
        <taxon>Metazoa</taxon>
        <taxon>Ecdysozoa</taxon>
        <taxon>Arthropoda</taxon>
        <taxon>Hexapoda</taxon>
        <taxon>Insecta</taxon>
        <taxon>Pterygota</taxon>
        <taxon>Neoptera</taxon>
        <taxon>Endopterygota</taxon>
        <taxon>Coleoptera</taxon>
        <taxon>Polyphaga</taxon>
        <taxon>Cucujiformia</taxon>
        <taxon>Curculionidae</taxon>
        <taxon>Dryophthorinae</taxon>
        <taxon>Sitophilus</taxon>
    </lineage>
</organism>
<sequence>MPKVKQLEKCKHPDSRRTKALTKKLTRNNKKDKAKLLTTIKHNILGEKLIWFRDNLIQDQNSCGPKEIELLIIKYLDRFHEELEQIKLKHSIGQRKNRQHANREDIINLTIKSDEKEFETCGIELPDLLNPVQLNLLKNWTGELKFVQNFKFRRFSKNFLKEEIAKVDRVEK</sequence>
<dbReference type="InterPro" id="IPR038356">
    <property type="entry name" value="Tma16_sf"/>
</dbReference>
<evidence type="ECO:0000313" key="2">
    <source>
        <dbReference type="Proteomes" id="UP000504635"/>
    </source>
</evidence>
<accession>A0A6J2YLK5</accession>
<name>A0A6J2YLK5_SITOR</name>
<dbReference type="Gene3D" id="1.20.1440.170">
    <property type="entry name" value="Translation machinery-associated protein 16-like"/>
    <property type="match status" value="1"/>
</dbReference>
<dbReference type="FunCoup" id="A0A6J2YLK5">
    <property type="interactions" value="1120"/>
</dbReference>
<dbReference type="OrthoDB" id="270284at2759"/>
<dbReference type="AlphaFoldDB" id="A0A6J2YLK5"/>
<dbReference type="PANTHER" id="PTHR13349:SF2">
    <property type="entry name" value="TRANSLATION MACHINERY-ASSOCIATED PROTEIN 16"/>
    <property type="match status" value="1"/>
</dbReference>
<dbReference type="GO" id="GO:0005634">
    <property type="term" value="C:nucleus"/>
    <property type="evidence" value="ECO:0007669"/>
    <property type="project" value="TreeGrafter"/>
</dbReference>
<reference evidence="3" key="1">
    <citation type="submission" date="2025-08" db="UniProtKB">
        <authorList>
            <consortium name="RefSeq"/>
        </authorList>
    </citation>
    <scope>IDENTIFICATION</scope>
    <source>
        <tissue evidence="3">Gonads</tissue>
    </source>
</reference>
<evidence type="ECO:0000256" key="1">
    <source>
        <dbReference type="ARBA" id="ARBA00034127"/>
    </source>
</evidence>
<dbReference type="InParanoid" id="A0A6J2YLK5"/>
<dbReference type="PANTHER" id="PTHR13349">
    <property type="entry name" value="TRANSLATION MACHINERY-ASSOCIATED PROTEIN 16"/>
    <property type="match status" value="1"/>
</dbReference>
<gene>
    <name evidence="3" type="primary">LOC115888232</name>
</gene>
<dbReference type="FunFam" id="1.20.1440.170:FF:000001">
    <property type="entry name" value="Translation machinery-associated 16 homolog"/>
    <property type="match status" value="1"/>
</dbReference>
<protein>
    <submittedName>
        <fullName evidence="3">Translation machinery-associated protein 16 homolog</fullName>
    </submittedName>
</protein>
<dbReference type="GeneID" id="115888232"/>
<evidence type="ECO:0000313" key="3">
    <source>
        <dbReference type="RefSeq" id="XP_030763750.1"/>
    </source>
</evidence>
<dbReference type="KEGG" id="soy:115888232"/>
<dbReference type="Proteomes" id="UP000504635">
    <property type="component" value="Unplaced"/>
</dbReference>
<dbReference type="RefSeq" id="XP_030763750.1">
    <property type="nucleotide sequence ID" value="XM_030907890.1"/>
</dbReference>
<comment type="similarity">
    <text evidence="1">Belongs to the TMA16 family.</text>
</comment>
<dbReference type="Pfam" id="PF11176">
    <property type="entry name" value="Tma16"/>
    <property type="match status" value="1"/>
</dbReference>
<proteinExistence type="inferred from homology"/>
<dbReference type="InterPro" id="IPR021346">
    <property type="entry name" value="Tma16"/>
</dbReference>